<dbReference type="STRING" id="4615.A0A199UE59"/>
<gene>
    <name evidence="13" type="ORF">ACMD2_14016</name>
</gene>
<dbReference type="Proteomes" id="UP000092600">
    <property type="component" value="Unassembled WGS sequence"/>
</dbReference>
<evidence type="ECO:0000256" key="1">
    <source>
        <dbReference type="ARBA" id="ARBA00004123"/>
    </source>
</evidence>
<protein>
    <submittedName>
        <fullName evidence="13">E2F transcription factor-like E2FE</fullName>
    </submittedName>
</protein>
<dbReference type="GO" id="GO:0000978">
    <property type="term" value="F:RNA polymerase II cis-regulatory region sequence-specific DNA binding"/>
    <property type="evidence" value="ECO:0007669"/>
    <property type="project" value="InterPro"/>
</dbReference>
<dbReference type="PANTHER" id="PTHR12081">
    <property type="entry name" value="TRANSCRIPTION FACTOR E2F"/>
    <property type="match status" value="1"/>
</dbReference>
<evidence type="ECO:0000256" key="3">
    <source>
        <dbReference type="ARBA" id="ARBA00022491"/>
    </source>
</evidence>
<evidence type="ECO:0000256" key="7">
    <source>
        <dbReference type="ARBA" id="ARBA00023242"/>
    </source>
</evidence>
<dbReference type="GO" id="GO:0000981">
    <property type="term" value="F:DNA-binding transcription factor activity, RNA polymerase II-specific"/>
    <property type="evidence" value="ECO:0007669"/>
    <property type="project" value="TreeGrafter"/>
</dbReference>
<keyword evidence="8" id="KW-0131">Cell cycle</keyword>
<dbReference type="FunFam" id="1.10.10.10:FF:000295">
    <property type="entry name" value="E2F transcription factor-like E2FE"/>
    <property type="match status" value="1"/>
</dbReference>
<dbReference type="AlphaFoldDB" id="A0A199UE59"/>
<name>A0A199UE59_ANACO</name>
<feature type="chain" id="PRO_5008285178" evidence="11">
    <location>
        <begin position="20"/>
        <end position="440"/>
    </location>
</feature>
<sequence length="440" mass="48974">NGHHSLPPLSSHLLVLTFSTDLLLLNPDRKKTKTTTMASPPPPLPPPPSFLESGCRHHAYSRKQKSLGLLCSNFVSLYNRDDVESVGLDDAARRLGVERRRIYDIVNVLESVGVLARKAKNRYSWIGFSGIPKALEDLKGNALRDIYGSYSDDYSTKVSDDEDDDKSADQMVNFESGKLSPTFNASSSSTACCRARSDQRKEKSLGLLTRNFVKLFLTTDADTISLDEAAKILLGDGHETVNMRTKVRRLYDIANVLSSMNLIEKTQQLETRKPAFRWLGTKGKPKEDNGVTIAIPPAPNTKQPNKRAFGTEITNVDLKRNRLNSAVDKKPNKMQMRSDDLKQCNLTAQTQLQDSKGGFVFGPFQPTVAMKGGGDGQTSDDKVRDWESLASSFRPQYHNQALSELFAHYMEAWKSWYSTMAQGSSALQLPCSNSVFNQLL</sequence>
<feature type="domain" description="E2F/DP family winged-helix DNA-binding" evidence="12">
    <location>
        <begin position="200"/>
        <end position="280"/>
    </location>
</feature>
<accession>A0A199UE59</accession>
<feature type="non-terminal residue" evidence="13">
    <location>
        <position position="1"/>
    </location>
</feature>
<dbReference type="PANTHER" id="PTHR12081:SF7">
    <property type="entry name" value="TRANSCRIPTION FACTOR EFL-3"/>
    <property type="match status" value="1"/>
</dbReference>
<comment type="caution">
    <text evidence="13">The sequence shown here is derived from an EMBL/GenBank/DDBJ whole genome shotgun (WGS) entry which is preliminary data.</text>
</comment>
<keyword evidence="6 9" id="KW-0804">Transcription</keyword>
<evidence type="ECO:0000256" key="11">
    <source>
        <dbReference type="SAM" id="SignalP"/>
    </source>
</evidence>
<organism evidence="13 14">
    <name type="scientific">Ananas comosus</name>
    <name type="common">Pineapple</name>
    <name type="synonym">Ananas ananas</name>
    <dbReference type="NCBI Taxonomy" id="4615"/>
    <lineage>
        <taxon>Eukaryota</taxon>
        <taxon>Viridiplantae</taxon>
        <taxon>Streptophyta</taxon>
        <taxon>Embryophyta</taxon>
        <taxon>Tracheophyta</taxon>
        <taxon>Spermatophyta</taxon>
        <taxon>Magnoliopsida</taxon>
        <taxon>Liliopsida</taxon>
        <taxon>Poales</taxon>
        <taxon>Bromeliaceae</taxon>
        <taxon>Bromelioideae</taxon>
        <taxon>Ananas</taxon>
    </lineage>
</organism>
<evidence type="ECO:0000256" key="2">
    <source>
        <dbReference type="ARBA" id="ARBA00010940"/>
    </source>
</evidence>
<reference evidence="13 14" key="1">
    <citation type="journal article" date="2016" name="DNA Res.">
        <title>The draft genome of MD-2 pineapple using hybrid error correction of long reads.</title>
        <authorList>
            <person name="Redwan R.M."/>
            <person name="Saidin A."/>
            <person name="Kumar S.V."/>
        </authorList>
    </citation>
    <scope>NUCLEOTIDE SEQUENCE [LARGE SCALE GENOMIC DNA]</scope>
    <source>
        <strain evidence="14">cv. MD2</strain>
        <tissue evidence="13">Leaf</tissue>
    </source>
</reference>
<dbReference type="GO" id="GO:0090575">
    <property type="term" value="C:RNA polymerase II transcription regulator complex"/>
    <property type="evidence" value="ECO:0007669"/>
    <property type="project" value="TreeGrafter"/>
</dbReference>
<keyword evidence="7 9" id="KW-0539">Nucleus</keyword>
<evidence type="ECO:0000313" key="13">
    <source>
        <dbReference type="EMBL" id="OAY62850.1"/>
    </source>
</evidence>
<dbReference type="FunFam" id="1.10.10.10:FF:000073">
    <property type="entry name" value="E2F transcription factor 8"/>
    <property type="match status" value="1"/>
</dbReference>
<keyword evidence="5 9" id="KW-0238">DNA-binding</keyword>
<evidence type="ECO:0000256" key="9">
    <source>
        <dbReference type="RuleBase" id="RU003796"/>
    </source>
</evidence>
<dbReference type="SUPFAM" id="SSF46785">
    <property type="entry name" value="Winged helix' DNA-binding domain"/>
    <property type="match status" value="2"/>
</dbReference>
<dbReference type="InterPro" id="IPR036388">
    <property type="entry name" value="WH-like_DNA-bd_sf"/>
</dbReference>
<dbReference type="InterPro" id="IPR036390">
    <property type="entry name" value="WH_DNA-bd_sf"/>
</dbReference>
<evidence type="ECO:0000256" key="5">
    <source>
        <dbReference type="ARBA" id="ARBA00023125"/>
    </source>
</evidence>
<dbReference type="InterPro" id="IPR015633">
    <property type="entry name" value="E2F"/>
</dbReference>
<keyword evidence="3" id="KW-0678">Repressor</keyword>
<comment type="subcellular location">
    <subcellularLocation>
        <location evidence="1 9">Nucleus</location>
    </subcellularLocation>
</comment>
<evidence type="ECO:0000256" key="10">
    <source>
        <dbReference type="SAM" id="MobiDB-lite"/>
    </source>
</evidence>
<feature type="region of interest" description="Disordered" evidence="10">
    <location>
        <begin position="279"/>
        <end position="306"/>
    </location>
</feature>
<dbReference type="Gene3D" id="1.10.10.10">
    <property type="entry name" value="Winged helix-like DNA-binding domain superfamily/Winged helix DNA-binding domain"/>
    <property type="match status" value="2"/>
</dbReference>
<evidence type="ECO:0000256" key="8">
    <source>
        <dbReference type="ARBA" id="ARBA00023306"/>
    </source>
</evidence>
<evidence type="ECO:0000256" key="6">
    <source>
        <dbReference type="ARBA" id="ARBA00023163"/>
    </source>
</evidence>
<dbReference type="Pfam" id="PF02319">
    <property type="entry name" value="WHD_E2F_TDP"/>
    <property type="match status" value="2"/>
</dbReference>
<feature type="domain" description="E2F/DP family winged-helix DNA-binding" evidence="12">
    <location>
        <begin position="62"/>
        <end position="127"/>
    </location>
</feature>
<evidence type="ECO:0000259" key="12">
    <source>
        <dbReference type="SMART" id="SM01372"/>
    </source>
</evidence>
<dbReference type="InterPro" id="IPR003316">
    <property type="entry name" value="E2F_WHTH_DNA-bd_dom"/>
</dbReference>
<keyword evidence="4 9" id="KW-0805">Transcription regulation</keyword>
<keyword evidence="11" id="KW-0732">Signal</keyword>
<dbReference type="SMART" id="SM01372">
    <property type="entry name" value="E2F_TDP"/>
    <property type="match status" value="2"/>
</dbReference>
<evidence type="ECO:0000256" key="4">
    <source>
        <dbReference type="ARBA" id="ARBA00023015"/>
    </source>
</evidence>
<proteinExistence type="inferred from homology"/>
<feature type="signal peptide" evidence="11">
    <location>
        <begin position="1"/>
        <end position="19"/>
    </location>
</feature>
<dbReference type="EMBL" id="LSRQ01008423">
    <property type="protein sequence ID" value="OAY62850.1"/>
    <property type="molecule type" value="Genomic_DNA"/>
</dbReference>
<evidence type="ECO:0000313" key="14">
    <source>
        <dbReference type="Proteomes" id="UP000092600"/>
    </source>
</evidence>
<comment type="similarity">
    <text evidence="2 9">Belongs to the E2F/DP family.</text>
</comment>